<feature type="non-terminal residue" evidence="5">
    <location>
        <position position="1"/>
    </location>
</feature>
<comment type="caution">
    <text evidence="5">The sequence shown here is derived from an EMBL/GenBank/DDBJ whole genome shotgun (WGS) entry which is preliminary data.</text>
</comment>
<keyword evidence="6" id="KW-1185">Reference proteome</keyword>
<dbReference type="InterPro" id="IPR029058">
    <property type="entry name" value="AB_hydrolase_fold"/>
</dbReference>
<dbReference type="InterPro" id="IPR050309">
    <property type="entry name" value="Type-B_Carboxylest/Lipase"/>
</dbReference>
<dbReference type="EC" id="3.1.1.-" evidence="3"/>
<dbReference type="Proteomes" id="UP000037179">
    <property type="component" value="Unassembled WGS sequence"/>
</dbReference>
<dbReference type="InterPro" id="IPR002018">
    <property type="entry name" value="CarbesteraseB"/>
</dbReference>
<name>A0ABC9YM09_9NOCA</name>
<gene>
    <name evidence="5" type="ORF">NSK11_contig00003-0001</name>
</gene>
<reference evidence="6" key="1">
    <citation type="submission" date="2015-07" db="EMBL/GenBank/DDBJ databases">
        <title>Nocardia seriolae U-1 whole genome shotgun sequence.</title>
        <authorList>
            <person name="Imajoh M."/>
            <person name="Fukumoto Y."/>
            <person name="Sukeda M."/>
            <person name="Yamane J."/>
            <person name="Yamasaki K."/>
            <person name="Shimizu M."/>
            <person name="Ohnishi K."/>
            <person name="Oshima S."/>
        </authorList>
    </citation>
    <scope>NUCLEOTIDE SEQUENCE [LARGE SCALE GENOMIC DNA]</scope>
    <source>
        <strain evidence="6">U-1</strain>
    </source>
</reference>
<organism evidence="5 6">
    <name type="scientific">Nocardia seriolae</name>
    <dbReference type="NCBI Taxonomy" id="37332"/>
    <lineage>
        <taxon>Bacteria</taxon>
        <taxon>Bacillati</taxon>
        <taxon>Actinomycetota</taxon>
        <taxon>Actinomycetes</taxon>
        <taxon>Mycobacteriales</taxon>
        <taxon>Nocardiaceae</taxon>
        <taxon>Nocardia</taxon>
    </lineage>
</organism>
<evidence type="ECO:0000256" key="3">
    <source>
        <dbReference type="RuleBase" id="RU361235"/>
    </source>
</evidence>
<dbReference type="InterPro" id="IPR019826">
    <property type="entry name" value="Carboxylesterase_B_AS"/>
</dbReference>
<accession>A0ABC9YM09</accession>
<reference evidence="5 6" key="2">
    <citation type="journal article" date="2016" name="Genome Announc.">
        <title>Draft Genome Sequence of Erythromycin- and Oxytetracycline-Sensitive Nocardia seriolae Strain U-1 (NBRC 110359).</title>
        <authorList>
            <person name="Imajoh M."/>
            <person name="Sukeda M."/>
            <person name="Shimizu M."/>
            <person name="Yamane J."/>
            <person name="Ohnishi K."/>
            <person name="Oshima S."/>
        </authorList>
    </citation>
    <scope>NUCLEOTIDE SEQUENCE [LARGE SCALE GENOMIC DNA]</scope>
    <source>
        <strain evidence="5 6">U-1</strain>
    </source>
</reference>
<dbReference type="PROSITE" id="PS00122">
    <property type="entry name" value="CARBOXYLESTERASE_B_1"/>
    <property type="match status" value="1"/>
</dbReference>
<evidence type="ECO:0000259" key="4">
    <source>
        <dbReference type="Pfam" id="PF00135"/>
    </source>
</evidence>
<dbReference type="Pfam" id="PF00135">
    <property type="entry name" value="COesterase"/>
    <property type="match status" value="1"/>
</dbReference>
<dbReference type="SUPFAM" id="SSF53474">
    <property type="entry name" value="alpha/beta-Hydrolases"/>
    <property type="match status" value="1"/>
</dbReference>
<protein>
    <recommendedName>
        <fullName evidence="3">Carboxylic ester hydrolase</fullName>
        <ecNumber evidence="3">3.1.1.-</ecNumber>
    </recommendedName>
</protein>
<proteinExistence type="inferred from homology"/>
<evidence type="ECO:0000256" key="2">
    <source>
        <dbReference type="ARBA" id="ARBA00022801"/>
    </source>
</evidence>
<keyword evidence="2 3" id="KW-0378">Hydrolase</keyword>
<comment type="similarity">
    <text evidence="1 3">Belongs to the type-B carboxylesterase/lipase family.</text>
</comment>
<feature type="domain" description="Carboxylesterase type B" evidence="4">
    <location>
        <begin position="21"/>
        <end position="534"/>
    </location>
</feature>
<dbReference type="GO" id="GO:0016787">
    <property type="term" value="F:hydrolase activity"/>
    <property type="evidence" value="ECO:0007669"/>
    <property type="project" value="UniProtKB-KW"/>
</dbReference>
<sequence length="551" mass="59818">SPWEAAVLGLTLFGMVAMTDITTADGVVRGIRGRRVSRWRSIPFAAAPIGEFRFRAPQPLQPWSGVRDATDFGYAAMQQRDGARTGPRQIQPTGEDCLTLNVTAPNELSSVPRPVMVFIHGGGYMIGTSALRLYSGARLALRGDVIVVSINYRLGAFGYVDFGEYSTPTSQVDSNLGLRDQVAALEWVRRNIGAFGGDPNNVTIFGESAGAHAVLALMCTPAAAGLFHRGIAQSAPADWAPTQAEARLFARRCLDRLGVTPEDAAQVLRTAPANDIRRAVDHTVAQVMHEQPGLFPVAPTVDGEYLPTGLITAFTDGTAHRVPLIIGTNRDEATLFVRFDDTLPTTPDRMRWLLRHVDQALSEGGDSPIFTKLGQTMPTSPERLHEALADSGVAIESRVTAAYPGFPGKKATVRMGGDFTFWRPSVRVMEAHSRFAPTYAYRYDFAPRAIQLAGFGATHALDLIPVFGAVDSPVGRAMTAAGGHRGFRSVSRQFQDNWLAFARNGTPLPNWPAYTEDQRATMVLDAPARVENDPDRAKRLAWQGVRIPVLA</sequence>
<dbReference type="PANTHER" id="PTHR11559">
    <property type="entry name" value="CARBOXYLESTERASE"/>
    <property type="match status" value="1"/>
</dbReference>
<dbReference type="AlphaFoldDB" id="A0ABC9YM09"/>
<dbReference type="Gene3D" id="3.40.50.1820">
    <property type="entry name" value="alpha/beta hydrolase"/>
    <property type="match status" value="1"/>
</dbReference>
<evidence type="ECO:0000313" key="6">
    <source>
        <dbReference type="Proteomes" id="UP000037179"/>
    </source>
</evidence>
<dbReference type="EMBL" id="BBYQ01000003">
    <property type="protein sequence ID" value="GAP26093.1"/>
    <property type="molecule type" value="Genomic_DNA"/>
</dbReference>
<evidence type="ECO:0000313" key="5">
    <source>
        <dbReference type="EMBL" id="GAP26093.1"/>
    </source>
</evidence>
<evidence type="ECO:0000256" key="1">
    <source>
        <dbReference type="ARBA" id="ARBA00005964"/>
    </source>
</evidence>